<dbReference type="Pfam" id="PF07699">
    <property type="entry name" value="Ephrin_rec_like"/>
    <property type="match status" value="2"/>
</dbReference>
<accession>A0ABN8SLL3</accession>
<organism evidence="4 5">
    <name type="scientific">Porites evermanni</name>
    <dbReference type="NCBI Taxonomy" id="104178"/>
    <lineage>
        <taxon>Eukaryota</taxon>
        <taxon>Metazoa</taxon>
        <taxon>Cnidaria</taxon>
        <taxon>Anthozoa</taxon>
        <taxon>Hexacorallia</taxon>
        <taxon>Scleractinia</taxon>
        <taxon>Fungiina</taxon>
        <taxon>Poritidae</taxon>
        <taxon>Porites</taxon>
    </lineage>
</organism>
<evidence type="ECO:0000259" key="2">
    <source>
        <dbReference type="PROSITE" id="PS50825"/>
    </source>
</evidence>
<evidence type="ECO:0000259" key="3">
    <source>
        <dbReference type="PROSITE" id="PS50835"/>
    </source>
</evidence>
<dbReference type="InterPro" id="IPR013783">
    <property type="entry name" value="Ig-like_fold"/>
</dbReference>
<dbReference type="InterPro" id="IPR036179">
    <property type="entry name" value="Ig-like_dom_sf"/>
</dbReference>
<dbReference type="Gene3D" id="2.60.40.10">
    <property type="entry name" value="Immunoglobulins"/>
    <property type="match status" value="1"/>
</dbReference>
<dbReference type="Gene3D" id="2.10.50.10">
    <property type="entry name" value="Tumor Necrosis Factor Receptor, subunit A, domain 2"/>
    <property type="match status" value="2"/>
</dbReference>
<dbReference type="InterPro" id="IPR003599">
    <property type="entry name" value="Ig_sub"/>
</dbReference>
<dbReference type="SUPFAM" id="SSF48726">
    <property type="entry name" value="Immunoglobulin"/>
    <property type="match status" value="1"/>
</dbReference>
<dbReference type="InterPro" id="IPR013098">
    <property type="entry name" value="Ig_I-set"/>
</dbReference>
<dbReference type="InterPro" id="IPR003410">
    <property type="entry name" value="HYR_dom"/>
</dbReference>
<dbReference type="SMART" id="SM01411">
    <property type="entry name" value="Ephrin_rec_like"/>
    <property type="match status" value="2"/>
</dbReference>
<keyword evidence="5" id="KW-1185">Reference proteome</keyword>
<name>A0ABN8SLL3_9CNID</name>
<dbReference type="SMART" id="SM00409">
    <property type="entry name" value="IG"/>
    <property type="match status" value="1"/>
</dbReference>
<dbReference type="PANTHER" id="PTHR24273">
    <property type="entry name" value="FI04643P-RELATED"/>
    <property type="match status" value="1"/>
</dbReference>
<proteinExistence type="predicted"/>
<reference evidence="4 5" key="1">
    <citation type="submission" date="2022-05" db="EMBL/GenBank/DDBJ databases">
        <authorList>
            <consortium name="Genoscope - CEA"/>
            <person name="William W."/>
        </authorList>
    </citation>
    <scope>NUCLEOTIDE SEQUENCE [LARGE SCALE GENOMIC DNA]</scope>
</reference>
<dbReference type="SMART" id="SM00408">
    <property type="entry name" value="IGc2"/>
    <property type="match status" value="1"/>
</dbReference>
<protein>
    <submittedName>
        <fullName evidence="4">Uncharacterized protein</fullName>
    </submittedName>
</protein>
<dbReference type="Pfam" id="PF02494">
    <property type="entry name" value="HYR"/>
    <property type="match status" value="1"/>
</dbReference>
<evidence type="ECO:0000256" key="1">
    <source>
        <dbReference type="ARBA" id="ARBA00022737"/>
    </source>
</evidence>
<dbReference type="SUPFAM" id="SSF57184">
    <property type="entry name" value="Growth factor receptor domain"/>
    <property type="match status" value="1"/>
</dbReference>
<dbReference type="InterPro" id="IPR011641">
    <property type="entry name" value="Tyr-kin_ephrin_A/B_rcpt-like"/>
</dbReference>
<dbReference type="Proteomes" id="UP001159427">
    <property type="component" value="Unassembled WGS sequence"/>
</dbReference>
<dbReference type="InterPro" id="IPR009030">
    <property type="entry name" value="Growth_fac_rcpt_cys_sf"/>
</dbReference>
<dbReference type="Pfam" id="PF07679">
    <property type="entry name" value="I-set"/>
    <property type="match status" value="1"/>
</dbReference>
<dbReference type="InterPro" id="IPR003598">
    <property type="entry name" value="Ig_sub2"/>
</dbReference>
<evidence type="ECO:0000313" key="4">
    <source>
        <dbReference type="EMBL" id="CAH3190806.1"/>
    </source>
</evidence>
<comment type="caution">
    <text evidence="4">The sequence shown here is derived from an EMBL/GenBank/DDBJ whole genome shotgun (WGS) entry which is preliminary data.</text>
</comment>
<feature type="non-terminal residue" evidence="4">
    <location>
        <position position="402"/>
    </location>
</feature>
<gene>
    <name evidence="4" type="ORF">PEVE_00020853</name>
</gene>
<dbReference type="EMBL" id="CALNXI010002799">
    <property type="protein sequence ID" value="CAH3190806.1"/>
    <property type="molecule type" value="Genomic_DNA"/>
</dbReference>
<sequence length="402" mass="43208">MDRVEELQPETSTVVLGFKWQLPRTNLRNVSVSPSNFNENYPFSVGRHRITWTGISDKGTQKSCSFYVIVNDVTPPLVKNCPSSITERTNSLQKNITWTPPTFIDNVGVVSVLSNRQPGFTMDTYTSLTVKYTVSDAAGNVGYCTFNITLEGTKCPTIPNPKNEYILYNGALCPAGSIAVDNQVCLNCPPGTYSDSLTNTCKDCNIGFYQDEEGKSECQPCPKNHSTAITGSKTSSDCQPICLAGTYSTNNGVSPCRKCPLDTYQDTEQMTSCKACPAGTDTKYEGSTSIDDCAGPLSISETVPDSDFTVTEDETISILCNVEGSPTPTATWSKISGLLPENRVTIKNVYDLDAKLSGVELIISGAVASDAGTYECKATNPFGTVTKQMEVDVLAGTPGSGE</sequence>
<feature type="domain" description="Ig-like" evidence="3">
    <location>
        <begin position="296"/>
        <end position="392"/>
    </location>
</feature>
<evidence type="ECO:0000313" key="5">
    <source>
        <dbReference type="Proteomes" id="UP001159427"/>
    </source>
</evidence>
<keyword evidence="1" id="KW-0677">Repeat</keyword>
<dbReference type="PROSITE" id="PS50835">
    <property type="entry name" value="IG_LIKE"/>
    <property type="match status" value="1"/>
</dbReference>
<dbReference type="PANTHER" id="PTHR24273:SF32">
    <property type="entry name" value="HYALIN"/>
    <property type="match status" value="1"/>
</dbReference>
<dbReference type="PROSITE" id="PS50825">
    <property type="entry name" value="HYR"/>
    <property type="match status" value="1"/>
</dbReference>
<dbReference type="InterPro" id="IPR007110">
    <property type="entry name" value="Ig-like_dom"/>
</dbReference>
<feature type="domain" description="HYR" evidence="2">
    <location>
        <begin position="71"/>
        <end position="152"/>
    </location>
</feature>